<dbReference type="SUPFAM" id="SSF55781">
    <property type="entry name" value="GAF domain-like"/>
    <property type="match status" value="1"/>
</dbReference>
<dbReference type="Gene3D" id="3.30.450.40">
    <property type="match status" value="1"/>
</dbReference>
<dbReference type="eggNOG" id="COG1414">
    <property type="taxonomic scope" value="Bacteria"/>
</dbReference>
<dbReference type="PANTHER" id="PTHR30136">
    <property type="entry name" value="HELIX-TURN-HELIX TRANSCRIPTIONAL REGULATOR, ICLR FAMILY"/>
    <property type="match status" value="1"/>
</dbReference>
<keyword evidence="7" id="KW-1185">Reference proteome</keyword>
<dbReference type="InterPro" id="IPR050707">
    <property type="entry name" value="HTH_MetabolicPath_Reg"/>
</dbReference>
<dbReference type="SMART" id="SM00346">
    <property type="entry name" value="HTH_ICLR"/>
    <property type="match status" value="1"/>
</dbReference>
<evidence type="ECO:0000313" key="6">
    <source>
        <dbReference type="EMBL" id="EKU93858.1"/>
    </source>
</evidence>
<dbReference type="InterPro" id="IPR029016">
    <property type="entry name" value="GAF-like_dom_sf"/>
</dbReference>
<evidence type="ECO:0000313" key="7">
    <source>
        <dbReference type="Proteomes" id="UP000009875"/>
    </source>
</evidence>
<dbReference type="RefSeq" id="WP_003777348.1">
    <property type="nucleotide sequence ID" value="NZ_JH992958.1"/>
</dbReference>
<feature type="domain" description="IclR-ED" evidence="5">
    <location>
        <begin position="67"/>
        <end position="260"/>
    </location>
</feature>
<comment type="caution">
    <text evidence="6">The sequence shown here is derived from an EMBL/GenBank/DDBJ whole genome shotgun (WGS) entry which is preliminary data.</text>
</comment>
<dbReference type="Proteomes" id="UP000009875">
    <property type="component" value="Unassembled WGS sequence"/>
</dbReference>
<dbReference type="PANTHER" id="PTHR30136:SF34">
    <property type="entry name" value="TRANSCRIPTIONAL REGULATOR"/>
    <property type="match status" value="1"/>
</dbReference>
<gene>
    <name evidence="6" type="ORF">HMPREF9698_00653</name>
</gene>
<evidence type="ECO:0000256" key="2">
    <source>
        <dbReference type="ARBA" id="ARBA00023125"/>
    </source>
</evidence>
<reference evidence="6 7" key="1">
    <citation type="submission" date="2012-09" db="EMBL/GenBank/DDBJ databases">
        <title>The Genome Sequence of Alloiococcus otitis ATCC 51267.</title>
        <authorList>
            <consortium name="The Broad Institute Genome Sequencing Platform"/>
            <person name="Earl A."/>
            <person name="Ward D."/>
            <person name="Feldgarden M."/>
            <person name="Gevers D."/>
            <person name="Huys G."/>
            <person name="Walker B."/>
            <person name="Young S.K."/>
            <person name="Zeng Q."/>
            <person name="Gargeya S."/>
            <person name="Fitzgerald M."/>
            <person name="Haas B."/>
            <person name="Abouelleil A."/>
            <person name="Alvarado L."/>
            <person name="Arachchi H.M."/>
            <person name="Berlin A.M."/>
            <person name="Chapman S.B."/>
            <person name="Goldberg J."/>
            <person name="Griggs A."/>
            <person name="Gujja S."/>
            <person name="Hansen M."/>
            <person name="Howarth C."/>
            <person name="Imamovic A."/>
            <person name="Larimer J."/>
            <person name="McCowen C."/>
            <person name="Montmayeur A."/>
            <person name="Murphy C."/>
            <person name="Neiman D."/>
            <person name="Pearson M."/>
            <person name="Priest M."/>
            <person name="Roberts A."/>
            <person name="Saif S."/>
            <person name="Shea T."/>
            <person name="Sisk P."/>
            <person name="Sykes S."/>
            <person name="Wortman J."/>
            <person name="Nusbaum C."/>
            <person name="Birren B."/>
        </authorList>
    </citation>
    <scope>NUCLEOTIDE SEQUENCE [LARGE SCALE GENOMIC DNA]</scope>
    <source>
        <strain evidence="6 7">ATCC 51267</strain>
    </source>
</reference>
<dbReference type="InterPro" id="IPR036390">
    <property type="entry name" value="WH_DNA-bd_sf"/>
</dbReference>
<dbReference type="HOGENOM" id="CLU_062618_6_2_9"/>
<feature type="domain" description="HTH iclR-type" evidence="4">
    <location>
        <begin position="11"/>
        <end position="73"/>
    </location>
</feature>
<dbReference type="GO" id="GO:0003700">
    <property type="term" value="F:DNA-binding transcription factor activity"/>
    <property type="evidence" value="ECO:0007669"/>
    <property type="project" value="TreeGrafter"/>
</dbReference>
<dbReference type="Pfam" id="PF01614">
    <property type="entry name" value="IclR_C"/>
    <property type="match status" value="1"/>
</dbReference>
<accession>K9EB37</accession>
<dbReference type="OrthoDB" id="9791752at2"/>
<keyword evidence="3" id="KW-0804">Transcription</keyword>
<name>K9EB37_9LACT</name>
<organism evidence="6 7">
    <name type="scientific">Alloiococcus otitis ATCC 51267</name>
    <dbReference type="NCBI Taxonomy" id="883081"/>
    <lineage>
        <taxon>Bacteria</taxon>
        <taxon>Bacillati</taxon>
        <taxon>Bacillota</taxon>
        <taxon>Bacilli</taxon>
        <taxon>Lactobacillales</taxon>
        <taxon>Carnobacteriaceae</taxon>
        <taxon>Alloiococcus</taxon>
    </lineage>
</organism>
<sequence length="260" mass="29329">MTTNKKNYKIIQSLARAFTIINCFSKDESQLTLNEISQKTGLNINTTRGLVQTLLHYHYLAYDEAANTYRLGLVFMEKARIAQFEFNNRLINLVRSDLQQLADVFAVSTRMMSIEGTQAPIVMEAKPSQARYSLVVHESTEFPLYATATGKLILANLDPDYRDQVIDQFEWKEFGPNNHTDKESLLKDLAQIKDQGISIENQELGLGFSSLAVPVFQEGALVYSLSLTTTDEILKAKQNQMLKGLKQIRDKLNQALASLA</sequence>
<dbReference type="InterPro" id="IPR036388">
    <property type="entry name" value="WH-like_DNA-bd_sf"/>
</dbReference>
<dbReference type="GO" id="GO:0003677">
    <property type="term" value="F:DNA binding"/>
    <property type="evidence" value="ECO:0007669"/>
    <property type="project" value="UniProtKB-KW"/>
</dbReference>
<protein>
    <recommendedName>
        <fullName evidence="8">IclR family transcriptional regulator</fullName>
    </recommendedName>
</protein>
<proteinExistence type="predicted"/>
<keyword evidence="2" id="KW-0238">DNA-binding</keyword>
<dbReference type="Gene3D" id="1.10.10.10">
    <property type="entry name" value="Winged helix-like DNA-binding domain superfamily/Winged helix DNA-binding domain"/>
    <property type="match status" value="1"/>
</dbReference>
<evidence type="ECO:0000256" key="1">
    <source>
        <dbReference type="ARBA" id="ARBA00023015"/>
    </source>
</evidence>
<dbReference type="PROSITE" id="PS51078">
    <property type="entry name" value="ICLR_ED"/>
    <property type="match status" value="1"/>
</dbReference>
<dbReference type="STRING" id="883081.HMPREF9698_00653"/>
<evidence type="ECO:0008006" key="8">
    <source>
        <dbReference type="Google" id="ProtNLM"/>
    </source>
</evidence>
<evidence type="ECO:0000256" key="3">
    <source>
        <dbReference type="ARBA" id="ARBA00023163"/>
    </source>
</evidence>
<dbReference type="InterPro" id="IPR014757">
    <property type="entry name" value="Tscrpt_reg_IclR_C"/>
</dbReference>
<dbReference type="EMBL" id="AGXA01000014">
    <property type="protein sequence ID" value="EKU93858.1"/>
    <property type="molecule type" value="Genomic_DNA"/>
</dbReference>
<dbReference type="GO" id="GO:0045892">
    <property type="term" value="P:negative regulation of DNA-templated transcription"/>
    <property type="evidence" value="ECO:0007669"/>
    <property type="project" value="TreeGrafter"/>
</dbReference>
<evidence type="ECO:0000259" key="4">
    <source>
        <dbReference type="PROSITE" id="PS51077"/>
    </source>
</evidence>
<dbReference type="PATRIC" id="fig|883081.3.peg.654"/>
<dbReference type="SUPFAM" id="SSF46785">
    <property type="entry name" value="Winged helix' DNA-binding domain"/>
    <property type="match status" value="1"/>
</dbReference>
<keyword evidence="1" id="KW-0805">Transcription regulation</keyword>
<dbReference type="Pfam" id="PF09339">
    <property type="entry name" value="HTH_IclR"/>
    <property type="match status" value="1"/>
</dbReference>
<dbReference type="InterPro" id="IPR005471">
    <property type="entry name" value="Tscrpt_reg_IclR_N"/>
</dbReference>
<dbReference type="AlphaFoldDB" id="K9EB37"/>
<evidence type="ECO:0000259" key="5">
    <source>
        <dbReference type="PROSITE" id="PS51078"/>
    </source>
</evidence>
<dbReference type="PROSITE" id="PS51077">
    <property type="entry name" value="HTH_ICLR"/>
    <property type="match status" value="1"/>
</dbReference>